<evidence type="ECO:0000313" key="1">
    <source>
        <dbReference type="EMBL" id="KAF2213092.1"/>
    </source>
</evidence>
<sequence length="117" mass="12890">MTVCHCEETTTAFLPAETTTAFLPVETTRTAADRPRLPGSVTTVCRVVETAIEGGHARHCLREEKTCRETIYLGESLQETTETTEMPVTTEMTEILDPTSLPVGRRCHAIEIAAQCH</sequence>
<protein>
    <submittedName>
        <fullName evidence="1">Uncharacterized protein</fullName>
    </submittedName>
</protein>
<keyword evidence="2" id="KW-1185">Reference proteome</keyword>
<proteinExistence type="predicted"/>
<name>A0A6A6FI50_9PEZI</name>
<dbReference type="AlphaFoldDB" id="A0A6A6FI50"/>
<reference evidence="1" key="1">
    <citation type="journal article" date="2020" name="Stud. Mycol.">
        <title>101 Dothideomycetes genomes: a test case for predicting lifestyles and emergence of pathogens.</title>
        <authorList>
            <person name="Haridas S."/>
            <person name="Albert R."/>
            <person name="Binder M."/>
            <person name="Bloem J."/>
            <person name="Labutti K."/>
            <person name="Salamov A."/>
            <person name="Andreopoulos B."/>
            <person name="Baker S."/>
            <person name="Barry K."/>
            <person name="Bills G."/>
            <person name="Bluhm B."/>
            <person name="Cannon C."/>
            <person name="Castanera R."/>
            <person name="Culley D."/>
            <person name="Daum C."/>
            <person name="Ezra D."/>
            <person name="Gonzalez J."/>
            <person name="Henrissat B."/>
            <person name="Kuo A."/>
            <person name="Liang C."/>
            <person name="Lipzen A."/>
            <person name="Lutzoni F."/>
            <person name="Magnuson J."/>
            <person name="Mondo S."/>
            <person name="Nolan M."/>
            <person name="Ohm R."/>
            <person name="Pangilinan J."/>
            <person name="Park H.-J."/>
            <person name="Ramirez L."/>
            <person name="Alfaro M."/>
            <person name="Sun H."/>
            <person name="Tritt A."/>
            <person name="Yoshinaga Y."/>
            <person name="Zwiers L.-H."/>
            <person name="Turgeon B."/>
            <person name="Goodwin S."/>
            <person name="Spatafora J."/>
            <person name="Crous P."/>
            <person name="Grigoriev I."/>
        </authorList>
    </citation>
    <scope>NUCLEOTIDE SEQUENCE</scope>
    <source>
        <strain evidence="1">SCOH1-5</strain>
    </source>
</reference>
<accession>A0A6A6FI50</accession>
<dbReference type="EMBL" id="ML992671">
    <property type="protein sequence ID" value="KAF2213092.1"/>
    <property type="molecule type" value="Genomic_DNA"/>
</dbReference>
<organism evidence="1 2">
    <name type="scientific">Cercospora zeae-maydis SCOH1-5</name>
    <dbReference type="NCBI Taxonomy" id="717836"/>
    <lineage>
        <taxon>Eukaryota</taxon>
        <taxon>Fungi</taxon>
        <taxon>Dikarya</taxon>
        <taxon>Ascomycota</taxon>
        <taxon>Pezizomycotina</taxon>
        <taxon>Dothideomycetes</taxon>
        <taxon>Dothideomycetidae</taxon>
        <taxon>Mycosphaerellales</taxon>
        <taxon>Mycosphaerellaceae</taxon>
        <taxon>Cercospora</taxon>
    </lineage>
</organism>
<gene>
    <name evidence="1" type="ORF">CERZMDRAFT_90564</name>
</gene>
<evidence type="ECO:0000313" key="2">
    <source>
        <dbReference type="Proteomes" id="UP000799539"/>
    </source>
</evidence>
<dbReference type="Proteomes" id="UP000799539">
    <property type="component" value="Unassembled WGS sequence"/>
</dbReference>